<gene>
    <name evidence="2" type="ORF">ADUPG1_010553</name>
</gene>
<organism evidence="2 3">
    <name type="scientific">Aduncisulcus paluster</name>
    <dbReference type="NCBI Taxonomy" id="2918883"/>
    <lineage>
        <taxon>Eukaryota</taxon>
        <taxon>Metamonada</taxon>
        <taxon>Carpediemonas-like organisms</taxon>
        <taxon>Aduncisulcus</taxon>
    </lineage>
</organism>
<dbReference type="EMBL" id="BQXS01011619">
    <property type="protein sequence ID" value="GKT14763.1"/>
    <property type="molecule type" value="Genomic_DNA"/>
</dbReference>
<evidence type="ECO:0000313" key="3">
    <source>
        <dbReference type="Proteomes" id="UP001057375"/>
    </source>
</evidence>
<feature type="region of interest" description="Disordered" evidence="1">
    <location>
        <begin position="80"/>
        <end position="106"/>
    </location>
</feature>
<keyword evidence="3" id="KW-1185">Reference proteome</keyword>
<accession>A0ABQ5JSE5</accession>
<feature type="compositionally biased region" description="Polar residues" evidence="1">
    <location>
        <begin position="142"/>
        <end position="151"/>
    </location>
</feature>
<feature type="region of interest" description="Disordered" evidence="1">
    <location>
        <begin position="214"/>
        <end position="347"/>
    </location>
</feature>
<evidence type="ECO:0000313" key="2">
    <source>
        <dbReference type="EMBL" id="GKT14763.1"/>
    </source>
</evidence>
<dbReference type="Proteomes" id="UP001057375">
    <property type="component" value="Unassembled WGS sequence"/>
</dbReference>
<feature type="compositionally biased region" description="Basic and acidic residues" evidence="1">
    <location>
        <begin position="226"/>
        <end position="237"/>
    </location>
</feature>
<protein>
    <submittedName>
        <fullName evidence="2">Uncharacterized protein</fullName>
    </submittedName>
</protein>
<sequence length="421" mass="46734">QLLPGNEIEDGEKKIDIYRHKDTSCSSNHNGTSTITYGSSSSILFPSISSVVPHGPPHAPSSSLLPKFVSYASNTSCSHSYESASRSDSSQIAPESTEPELISSLPSLGPDLTTSYSFADDISSDCTEIKTVEEKAHALHSPPQSQTQECATSGDDINPTCGTLPLTLTEDSKESIDSISIEDSPVSRKDARTLSFDTISRSLSWSYRELPCDVSPSPHSLTSRRTHSDQLKPDHHHTTMKKHTLSHDSSSVHHHHHRHKKSSSHKHHHSRSSHHTKKGVEDNWQGKRRGRADSLGCIHPSSPLYAHQHAHSRQHLHKRSNIHSLSHHRSSHHSHSSSERKQQKLKATKPRMNILIHDPFMISVREEDQVVPHHVDQSFSYVAGPFSASPFFIDPPSIHVGCSEPSYSRPAKIKPKAKKLF</sequence>
<feature type="non-terminal residue" evidence="2">
    <location>
        <position position="1"/>
    </location>
</feature>
<name>A0ABQ5JSE5_9EUKA</name>
<reference evidence="2" key="1">
    <citation type="submission" date="2022-03" db="EMBL/GenBank/DDBJ databases">
        <title>Draft genome sequence of Aduncisulcus paluster, a free-living microaerophilic Fornicata.</title>
        <authorList>
            <person name="Yuyama I."/>
            <person name="Kume K."/>
            <person name="Tamura T."/>
            <person name="Inagaki Y."/>
            <person name="Hashimoto T."/>
        </authorList>
    </citation>
    <scope>NUCLEOTIDE SEQUENCE</scope>
    <source>
        <strain evidence="2">NY0171</strain>
    </source>
</reference>
<comment type="caution">
    <text evidence="2">The sequence shown here is derived from an EMBL/GenBank/DDBJ whole genome shotgun (WGS) entry which is preliminary data.</text>
</comment>
<proteinExistence type="predicted"/>
<evidence type="ECO:0000256" key="1">
    <source>
        <dbReference type="SAM" id="MobiDB-lite"/>
    </source>
</evidence>
<feature type="compositionally biased region" description="Basic residues" evidence="1">
    <location>
        <begin position="252"/>
        <end position="277"/>
    </location>
</feature>
<feature type="region of interest" description="Disordered" evidence="1">
    <location>
        <begin position="135"/>
        <end position="156"/>
    </location>
</feature>
<feature type="compositionally biased region" description="Polar residues" evidence="1">
    <location>
        <begin position="80"/>
        <end position="94"/>
    </location>
</feature>
<feature type="compositionally biased region" description="Basic residues" evidence="1">
    <location>
        <begin position="308"/>
        <end position="335"/>
    </location>
</feature>